<gene>
    <name evidence="4" type="ORF">H0486_03615</name>
</gene>
<reference evidence="4 5" key="1">
    <citation type="submission" date="2020-07" db="EMBL/GenBank/DDBJ databases">
        <title>Characterization and genome sequencing of isolate MD1, a novel member within the family Lachnospiraceae.</title>
        <authorList>
            <person name="Rettenmaier R."/>
            <person name="Di Bello L."/>
            <person name="Zinser C."/>
            <person name="Scheitz K."/>
            <person name="Liebl W."/>
            <person name="Zverlov V."/>
        </authorList>
    </citation>
    <scope>NUCLEOTIDE SEQUENCE [LARGE SCALE GENOMIC DNA]</scope>
    <source>
        <strain evidence="4 5">MD1</strain>
    </source>
</reference>
<evidence type="ECO:0000256" key="3">
    <source>
        <dbReference type="SAM" id="Phobius"/>
    </source>
</evidence>
<organism evidence="4 5">
    <name type="scientific">Variimorphobacter saccharofermentans</name>
    <dbReference type="NCBI Taxonomy" id="2755051"/>
    <lineage>
        <taxon>Bacteria</taxon>
        <taxon>Bacillati</taxon>
        <taxon>Bacillota</taxon>
        <taxon>Clostridia</taxon>
        <taxon>Lachnospirales</taxon>
        <taxon>Lachnospiraceae</taxon>
        <taxon>Variimorphobacter</taxon>
    </lineage>
</organism>
<dbReference type="EMBL" id="JACEGA010000001">
    <property type="protein sequence ID" value="MBB2181961.1"/>
    <property type="molecule type" value="Genomic_DNA"/>
</dbReference>
<keyword evidence="5" id="KW-1185">Reference proteome</keyword>
<feature type="transmembrane region" description="Helical" evidence="3">
    <location>
        <begin position="146"/>
        <end position="163"/>
    </location>
</feature>
<dbReference type="PANTHER" id="PTHR37815">
    <property type="entry name" value="UPF0397 PROTEIN BC_2624-RELATED"/>
    <property type="match status" value="1"/>
</dbReference>
<evidence type="ECO:0000313" key="5">
    <source>
        <dbReference type="Proteomes" id="UP000574276"/>
    </source>
</evidence>
<dbReference type="PROSITE" id="PS51257">
    <property type="entry name" value="PROKAR_LIPOPROTEIN"/>
    <property type="match status" value="1"/>
</dbReference>
<feature type="transmembrane region" description="Helical" evidence="3">
    <location>
        <begin position="6"/>
        <end position="30"/>
    </location>
</feature>
<dbReference type="AlphaFoldDB" id="A0A839JZQ3"/>
<feature type="transmembrane region" description="Helical" evidence="3">
    <location>
        <begin position="106"/>
        <end position="126"/>
    </location>
</feature>
<keyword evidence="3" id="KW-0472">Membrane</keyword>
<proteinExistence type="predicted"/>
<feature type="transmembrane region" description="Helical" evidence="3">
    <location>
        <begin position="42"/>
        <end position="66"/>
    </location>
</feature>
<feature type="transmembrane region" description="Helical" evidence="3">
    <location>
        <begin position="72"/>
        <end position="94"/>
    </location>
</feature>
<keyword evidence="1 3" id="KW-0812">Transmembrane</keyword>
<comment type="caution">
    <text evidence="4">The sequence shown here is derived from an EMBL/GenBank/DDBJ whole genome shotgun (WGS) entry which is preliminary data.</text>
</comment>
<dbReference type="Pfam" id="PF07155">
    <property type="entry name" value="ECF-ribofla_trS"/>
    <property type="match status" value="1"/>
</dbReference>
<dbReference type="PANTHER" id="PTHR37815:SF3">
    <property type="entry name" value="UPF0397 PROTEIN SPR0429"/>
    <property type="match status" value="1"/>
</dbReference>
<evidence type="ECO:0000256" key="1">
    <source>
        <dbReference type="ARBA" id="ARBA00022692"/>
    </source>
</evidence>
<evidence type="ECO:0000256" key="2">
    <source>
        <dbReference type="ARBA" id="ARBA00022989"/>
    </source>
</evidence>
<keyword evidence="2 3" id="KW-1133">Transmembrane helix</keyword>
<accession>A0A839JZQ3</accession>
<dbReference type="Proteomes" id="UP000574276">
    <property type="component" value="Unassembled WGS sequence"/>
</dbReference>
<protein>
    <submittedName>
        <fullName evidence="4">ECF transporter S component</fullName>
    </submittedName>
</protein>
<evidence type="ECO:0000313" key="4">
    <source>
        <dbReference type="EMBL" id="MBB2181961.1"/>
    </source>
</evidence>
<name>A0A839JZQ3_9FIRM</name>
<dbReference type="GO" id="GO:0016020">
    <property type="term" value="C:membrane"/>
    <property type="evidence" value="ECO:0007669"/>
    <property type="project" value="InterPro"/>
</dbReference>
<dbReference type="Gene3D" id="1.10.1760.20">
    <property type="match status" value="1"/>
</dbReference>
<sequence>MKSNQITKLVTAALMAAISCVTTMAIAVPTPGGGFIHPGDGFVLLSGIILGPLYGGLAAGIGSMMADILLGYTSFAPATLIIKCLAAVAGALVFRIMKDKMKQHIVPVIFAAIVGGIVVTPGYFIFESFILGLGPATSALNIPMNLIQNAFGILVSVLLFPLLHKAPQIRNIMDGQ</sequence>
<dbReference type="RefSeq" id="WP_228351697.1">
    <property type="nucleotide sequence ID" value="NZ_JACEGA010000001.1"/>
</dbReference>
<dbReference type="InterPro" id="IPR009825">
    <property type="entry name" value="ECF_substrate-spec-like"/>
</dbReference>